<evidence type="ECO:0000256" key="1">
    <source>
        <dbReference type="SAM" id="MobiDB-lite"/>
    </source>
</evidence>
<dbReference type="Proteomes" id="UP001642483">
    <property type="component" value="Unassembled WGS sequence"/>
</dbReference>
<sequence length="103" mass="11755">MHSDILDVAPFNGYQEAWLPNDVDIVDEQVTYDPDDANYFNYYPEQAPVKEFAELQPPKGRVMYLEIPDAAPFKEWLSNNGDFMEGQIGHGPDGANHFNSYPE</sequence>
<gene>
    <name evidence="2" type="ORF">CVLEPA_LOCUS9445</name>
</gene>
<accession>A0ABP0FME5</accession>
<name>A0ABP0FME5_CLALP</name>
<evidence type="ECO:0000313" key="2">
    <source>
        <dbReference type="EMBL" id="CAK8679188.1"/>
    </source>
</evidence>
<keyword evidence="3" id="KW-1185">Reference proteome</keyword>
<evidence type="ECO:0000313" key="3">
    <source>
        <dbReference type="Proteomes" id="UP001642483"/>
    </source>
</evidence>
<protein>
    <submittedName>
        <fullName evidence="2">Uncharacterized protein</fullName>
    </submittedName>
</protein>
<reference evidence="2 3" key="1">
    <citation type="submission" date="2024-02" db="EMBL/GenBank/DDBJ databases">
        <authorList>
            <person name="Daric V."/>
            <person name="Darras S."/>
        </authorList>
    </citation>
    <scope>NUCLEOTIDE SEQUENCE [LARGE SCALE GENOMIC DNA]</scope>
</reference>
<comment type="caution">
    <text evidence="2">The sequence shown here is derived from an EMBL/GenBank/DDBJ whole genome shotgun (WGS) entry which is preliminary data.</text>
</comment>
<dbReference type="EMBL" id="CAWYQH010000057">
    <property type="protein sequence ID" value="CAK8679188.1"/>
    <property type="molecule type" value="Genomic_DNA"/>
</dbReference>
<feature type="region of interest" description="Disordered" evidence="1">
    <location>
        <begin position="84"/>
        <end position="103"/>
    </location>
</feature>
<proteinExistence type="predicted"/>
<organism evidence="2 3">
    <name type="scientific">Clavelina lepadiformis</name>
    <name type="common">Light-bulb sea squirt</name>
    <name type="synonym">Ascidia lepadiformis</name>
    <dbReference type="NCBI Taxonomy" id="159417"/>
    <lineage>
        <taxon>Eukaryota</taxon>
        <taxon>Metazoa</taxon>
        <taxon>Chordata</taxon>
        <taxon>Tunicata</taxon>
        <taxon>Ascidiacea</taxon>
        <taxon>Aplousobranchia</taxon>
        <taxon>Clavelinidae</taxon>
        <taxon>Clavelina</taxon>
    </lineage>
</organism>